<sequence>MPLAGLFKIKRTIVVTEKIKHTLWWWRGGDGGVSVGWWEMEMMWGGDDAGGVIRCGGDIGDGVRRLVKVADGGGWPELGRSDAEKMRGGSGG</sequence>
<reference evidence="1" key="2">
    <citation type="submission" date="2022-01" db="EMBL/GenBank/DDBJ databases">
        <authorList>
            <person name="Yamashiro T."/>
            <person name="Shiraishi A."/>
            <person name="Satake H."/>
            <person name="Nakayama K."/>
        </authorList>
    </citation>
    <scope>NUCLEOTIDE SEQUENCE</scope>
</reference>
<proteinExistence type="predicted"/>
<name>A0ABQ4WWF7_9ASTR</name>
<comment type="caution">
    <text evidence="1">The sequence shown here is derived from an EMBL/GenBank/DDBJ whole genome shotgun (WGS) entry which is preliminary data.</text>
</comment>
<keyword evidence="2" id="KW-1185">Reference proteome</keyword>
<dbReference type="Proteomes" id="UP001151760">
    <property type="component" value="Unassembled WGS sequence"/>
</dbReference>
<reference evidence="1" key="1">
    <citation type="journal article" date="2022" name="Int. J. Mol. Sci.">
        <title>Draft Genome of Tanacetum Coccineum: Genomic Comparison of Closely Related Tanacetum-Family Plants.</title>
        <authorList>
            <person name="Yamashiro T."/>
            <person name="Shiraishi A."/>
            <person name="Nakayama K."/>
            <person name="Satake H."/>
        </authorList>
    </citation>
    <scope>NUCLEOTIDE SEQUENCE</scope>
</reference>
<protein>
    <submittedName>
        <fullName evidence="1">Uncharacterized protein</fullName>
    </submittedName>
</protein>
<evidence type="ECO:0000313" key="2">
    <source>
        <dbReference type="Proteomes" id="UP001151760"/>
    </source>
</evidence>
<accession>A0ABQ4WWF7</accession>
<evidence type="ECO:0000313" key="1">
    <source>
        <dbReference type="EMBL" id="GJS57232.1"/>
    </source>
</evidence>
<gene>
    <name evidence="1" type="ORF">Tco_0652016</name>
</gene>
<organism evidence="1 2">
    <name type="scientific">Tanacetum coccineum</name>
    <dbReference type="NCBI Taxonomy" id="301880"/>
    <lineage>
        <taxon>Eukaryota</taxon>
        <taxon>Viridiplantae</taxon>
        <taxon>Streptophyta</taxon>
        <taxon>Embryophyta</taxon>
        <taxon>Tracheophyta</taxon>
        <taxon>Spermatophyta</taxon>
        <taxon>Magnoliopsida</taxon>
        <taxon>eudicotyledons</taxon>
        <taxon>Gunneridae</taxon>
        <taxon>Pentapetalae</taxon>
        <taxon>asterids</taxon>
        <taxon>campanulids</taxon>
        <taxon>Asterales</taxon>
        <taxon>Asteraceae</taxon>
        <taxon>Asteroideae</taxon>
        <taxon>Anthemideae</taxon>
        <taxon>Anthemidinae</taxon>
        <taxon>Tanacetum</taxon>
    </lineage>
</organism>
<dbReference type="EMBL" id="BQNB010008991">
    <property type="protein sequence ID" value="GJS57232.1"/>
    <property type="molecule type" value="Genomic_DNA"/>
</dbReference>